<proteinExistence type="predicted"/>
<keyword evidence="2" id="KW-1185">Reference proteome</keyword>
<dbReference type="InterPro" id="IPR036629">
    <property type="entry name" value="YjbJ_sf"/>
</dbReference>
<reference evidence="2" key="1">
    <citation type="submission" date="2016-10" db="EMBL/GenBank/DDBJ databases">
        <authorList>
            <person name="Varghese N."/>
            <person name="Submissions S."/>
        </authorList>
    </citation>
    <scope>NUCLEOTIDE SEQUENCE [LARGE SCALE GENOMIC DNA]</scope>
    <source>
        <strain evidence="2">DSM 15719</strain>
    </source>
</reference>
<evidence type="ECO:0008006" key="3">
    <source>
        <dbReference type="Google" id="ProtNLM"/>
    </source>
</evidence>
<protein>
    <recommendedName>
        <fullName evidence="3">General stress protein CsbD</fullName>
    </recommendedName>
</protein>
<sequence length="61" mass="7391">MQKKDLKETWKEQKEHLKKKIAALTDTELLFLEGKEEEMITKLQVKFGKTRQELYQIINRL</sequence>
<organism evidence="1 2">
    <name type="scientific">Flavobacterium frigoris</name>
    <dbReference type="NCBI Taxonomy" id="229204"/>
    <lineage>
        <taxon>Bacteria</taxon>
        <taxon>Pseudomonadati</taxon>
        <taxon>Bacteroidota</taxon>
        <taxon>Flavobacteriia</taxon>
        <taxon>Flavobacteriales</taxon>
        <taxon>Flavobacteriaceae</taxon>
        <taxon>Flavobacterium</taxon>
    </lineage>
</organism>
<evidence type="ECO:0000313" key="1">
    <source>
        <dbReference type="EMBL" id="SER50990.1"/>
    </source>
</evidence>
<dbReference type="Gene3D" id="1.10.1470.10">
    <property type="entry name" value="YjbJ"/>
    <property type="match status" value="1"/>
</dbReference>
<dbReference type="AlphaFoldDB" id="A0A1H9PSB1"/>
<name>A0A1H9PSB1_FLAFI</name>
<evidence type="ECO:0000313" key="2">
    <source>
        <dbReference type="Proteomes" id="UP000183658"/>
    </source>
</evidence>
<dbReference type="EMBL" id="FOFZ01000014">
    <property type="protein sequence ID" value="SER50990.1"/>
    <property type="molecule type" value="Genomic_DNA"/>
</dbReference>
<dbReference type="RefSeq" id="WP_074724250.1">
    <property type="nucleotide sequence ID" value="NZ_CBCRVS010000007.1"/>
</dbReference>
<dbReference type="SUPFAM" id="SSF69047">
    <property type="entry name" value="Hypothetical protein YjbJ"/>
    <property type="match status" value="1"/>
</dbReference>
<dbReference type="OrthoDB" id="9796058at2"/>
<dbReference type="Proteomes" id="UP000183658">
    <property type="component" value="Unassembled WGS sequence"/>
</dbReference>
<accession>A0A1H9PSB1</accession>
<gene>
    <name evidence="1" type="ORF">SAMN05444355_11427</name>
</gene>